<dbReference type="Proteomes" id="UP000533476">
    <property type="component" value="Unassembled WGS sequence"/>
</dbReference>
<organism evidence="6 7">
    <name type="scientific">Sulfobacillus harzensis</name>
    <dbReference type="NCBI Taxonomy" id="2729629"/>
    <lineage>
        <taxon>Bacteria</taxon>
        <taxon>Bacillati</taxon>
        <taxon>Bacillota</taxon>
        <taxon>Clostridia</taxon>
        <taxon>Eubacteriales</taxon>
        <taxon>Clostridiales Family XVII. Incertae Sedis</taxon>
        <taxon>Sulfobacillus</taxon>
    </lineage>
</organism>
<feature type="active site" description="Proton acceptor" evidence="4">
    <location>
        <position position="178"/>
    </location>
</feature>
<feature type="active site" description="Nucleophile" evidence="4">
    <location>
        <position position="39"/>
    </location>
</feature>
<keyword evidence="2 4" id="KW-0442">Lipid degradation</keyword>
<dbReference type="PROSITE" id="PS51635">
    <property type="entry name" value="PNPLA"/>
    <property type="match status" value="1"/>
</dbReference>
<name>A0A7Y0L1B5_9FIRM</name>
<accession>A0A7Y0L1B5</accession>
<dbReference type="PANTHER" id="PTHR14226">
    <property type="entry name" value="NEUROPATHY TARGET ESTERASE/SWISS CHEESE D.MELANOGASTER"/>
    <property type="match status" value="1"/>
</dbReference>
<dbReference type="InterPro" id="IPR050301">
    <property type="entry name" value="NTE"/>
</dbReference>
<keyword evidence="1 4" id="KW-0378">Hydrolase</keyword>
<dbReference type="InterPro" id="IPR016035">
    <property type="entry name" value="Acyl_Trfase/lysoPLipase"/>
</dbReference>
<dbReference type="InterPro" id="IPR002641">
    <property type="entry name" value="PNPLA_dom"/>
</dbReference>
<evidence type="ECO:0000256" key="2">
    <source>
        <dbReference type="ARBA" id="ARBA00022963"/>
    </source>
</evidence>
<protein>
    <submittedName>
        <fullName evidence="6">Patatin-like phospholipase family protein</fullName>
    </submittedName>
</protein>
<sequence>MKRLSLALSGGGLLGAAHLGALHFLEERGVRAQAVAGTSAGGLVASLYALGVAMDPVIQVGQEVADHPTDYFDLNWRGLVDEWIRSLGPPTTGLIDPQKFIHALLNLAPTAHNTDDWRIPTVLTAVDLVQLESVAFTNRPDGGHPAHGHWRIAAHQPLTLAMPGLYAAPRLDHALLVDGGVADTLPVDWAAALVPDLVVAINVAAPAPAPAAEIGILEALSRSEAYAVTAKYKISNNDNNTSPKRPT</sequence>
<evidence type="ECO:0000256" key="1">
    <source>
        <dbReference type="ARBA" id="ARBA00022801"/>
    </source>
</evidence>
<proteinExistence type="predicted"/>
<dbReference type="SUPFAM" id="SSF52151">
    <property type="entry name" value="FabD/lysophospholipase-like"/>
    <property type="match status" value="1"/>
</dbReference>
<dbReference type="Pfam" id="PF01734">
    <property type="entry name" value="Patatin"/>
    <property type="match status" value="1"/>
</dbReference>
<comment type="caution">
    <text evidence="6">The sequence shown here is derived from an EMBL/GenBank/DDBJ whole genome shotgun (WGS) entry which is preliminary data.</text>
</comment>
<evidence type="ECO:0000313" key="7">
    <source>
        <dbReference type="Proteomes" id="UP000533476"/>
    </source>
</evidence>
<dbReference type="GO" id="GO:0016042">
    <property type="term" value="P:lipid catabolic process"/>
    <property type="evidence" value="ECO:0007669"/>
    <property type="project" value="UniProtKB-UniRule"/>
</dbReference>
<dbReference type="AlphaFoldDB" id="A0A7Y0L1B5"/>
<feature type="short sequence motif" description="GXSXG" evidence="4">
    <location>
        <begin position="37"/>
        <end position="41"/>
    </location>
</feature>
<evidence type="ECO:0000259" key="5">
    <source>
        <dbReference type="PROSITE" id="PS51635"/>
    </source>
</evidence>
<feature type="short sequence motif" description="GXGXXG" evidence="4">
    <location>
        <begin position="10"/>
        <end position="15"/>
    </location>
</feature>
<evidence type="ECO:0000313" key="6">
    <source>
        <dbReference type="EMBL" id="NMP21187.1"/>
    </source>
</evidence>
<dbReference type="RefSeq" id="WP_169096260.1">
    <property type="nucleotide sequence ID" value="NZ_JABBVZ010000004.1"/>
</dbReference>
<dbReference type="EMBL" id="JABBVZ010000004">
    <property type="protein sequence ID" value="NMP21187.1"/>
    <property type="molecule type" value="Genomic_DNA"/>
</dbReference>
<feature type="short sequence motif" description="DGA/G" evidence="4">
    <location>
        <begin position="178"/>
        <end position="180"/>
    </location>
</feature>
<gene>
    <name evidence="6" type="ORF">HIJ39_02280</name>
</gene>
<keyword evidence="3 4" id="KW-0443">Lipid metabolism</keyword>
<reference evidence="6 7" key="1">
    <citation type="submission" date="2020-04" db="EMBL/GenBank/DDBJ databases">
        <authorList>
            <person name="Zhang R."/>
            <person name="Schippers A."/>
        </authorList>
    </citation>
    <scope>NUCLEOTIDE SEQUENCE [LARGE SCALE GENOMIC DNA]</scope>
    <source>
        <strain evidence="6 7">DSM 109850</strain>
    </source>
</reference>
<feature type="domain" description="PNPLA" evidence="5">
    <location>
        <begin position="6"/>
        <end position="191"/>
    </location>
</feature>
<keyword evidence="7" id="KW-1185">Reference proteome</keyword>
<dbReference type="PANTHER" id="PTHR14226:SF29">
    <property type="entry name" value="NEUROPATHY TARGET ESTERASE SWS"/>
    <property type="match status" value="1"/>
</dbReference>
<evidence type="ECO:0000256" key="3">
    <source>
        <dbReference type="ARBA" id="ARBA00023098"/>
    </source>
</evidence>
<dbReference type="GO" id="GO:0016787">
    <property type="term" value="F:hydrolase activity"/>
    <property type="evidence" value="ECO:0007669"/>
    <property type="project" value="UniProtKB-UniRule"/>
</dbReference>
<dbReference type="Gene3D" id="3.40.1090.10">
    <property type="entry name" value="Cytosolic phospholipase A2 catalytic domain"/>
    <property type="match status" value="1"/>
</dbReference>
<evidence type="ECO:0000256" key="4">
    <source>
        <dbReference type="PROSITE-ProRule" id="PRU01161"/>
    </source>
</evidence>